<gene>
    <name evidence="1" type="ORF">Segz_60</name>
</gene>
<evidence type="ECO:0000313" key="2">
    <source>
        <dbReference type="Proteomes" id="UP000289360"/>
    </source>
</evidence>
<keyword evidence="2" id="KW-1185">Reference proteome</keyword>
<organism evidence="1 2">
    <name type="scientific">Salmonella phage Segz_1</name>
    <dbReference type="NCBI Taxonomy" id="2419756"/>
    <lineage>
        <taxon>Viruses</taxon>
        <taxon>Duplodnaviria</taxon>
        <taxon>Heunggongvirae</taxon>
        <taxon>Uroviricota</taxon>
        <taxon>Caudoviricetes</taxon>
        <taxon>Segzyvirus</taxon>
        <taxon>Segzyvirus segz1</taxon>
    </lineage>
</organism>
<dbReference type="Proteomes" id="UP000289360">
    <property type="component" value="Segment"/>
</dbReference>
<proteinExistence type="predicted"/>
<accession>A0A411BAP8</accession>
<protein>
    <submittedName>
        <fullName evidence="1">Uncharacterized protein</fullName>
    </submittedName>
</protein>
<dbReference type="EMBL" id="MH791402">
    <property type="protein sequence ID" value="QAX98709.1"/>
    <property type="molecule type" value="Genomic_DNA"/>
</dbReference>
<evidence type="ECO:0000313" key="1">
    <source>
        <dbReference type="EMBL" id="QAX98709.1"/>
    </source>
</evidence>
<reference evidence="1 2" key="1">
    <citation type="submission" date="2018-08" db="EMBL/GenBank/DDBJ databases">
        <title>Segz_1, Complete genome sequences of 3 novel enterobacteria, Pakpunavirus like phages.</title>
        <authorList>
            <person name="Yuan S."/>
            <person name="Ma Y."/>
            <person name="Liu Q."/>
        </authorList>
    </citation>
    <scope>NUCLEOTIDE SEQUENCE [LARGE SCALE GENOMIC DNA]</scope>
</reference>
<name>A0A411BAP8_9CAUD</name>
<sequence length="119" mass="13341">MNIVINENVVNCYATETRPGKVDFTLGAADCDWFHDLFFPYGDSQEGIEVIGGVFCFKDVHGNGWRGVLIGIDGHHTGKKYQIHTSGIGETKDNAAKNTRKLWLSIRDEIEHKRSEGVF</sequence>